<evidence type="ECO:0000313" key="2">
    <source>
        <dbReference type="EMBL" id="CCV66602.1"/>
    </source>
</evidence>
<evidence type="ECO:0000259" key="1">
    <source>
        <dbReference type="PROSITE" id="PS50125"/>
    </source>
</evidence>
<dbReference type="SUPFAM" id="SSF55073">
    <property type="entry name" value="Nucleotide cyclase"/>
    <property type="match status" value="1"/>
</dbReference>
<gene>
    <name evidence="2" type="ORF">BN85315810</name>
</gene>
<dbReference type="EMBL" id="FO681348">
    <property type="protein sequence ID" value="CCV66602.1"/>
    <property type="molecule type" value="Genomic_DNA"/>
</dbReference>
<feature type="domain" description="Guanylate cyclase" evidence="1">
    <location>
        <begin position="48"/>
        <end position="182"/>
    </location>
</feature>
<proteinExistence type="predicted"/>
<sequence length="251" mass="28764">MTLKYKYKDGKSRVIQILDNDTSINERKSIPINDSDFKYDNGIKAWTSAIFVDLRNSSQMMEEEEFIEMSKILRSFISETLEILNLEKDLVRELGIRGDCVYGIYSTPKDSDELKIFDLTILINTLVYMLNSLFSEKGYRKIDIGIGFSCDYEFIVKTGRKGTGANDKVWIGDAIHIASKLSNCMSKAGRKAIGINANNLEFIIDKIKERNPNKNVDSWFSTFNYKNREYVQCGIVDVEFNNWVAGGMKDE</sequence>
<dbReference type="GO" id="GO:0004016">
    <property type="term" value="F:adenylate cyclase activity"/>
    <property type="evidence" value="ECO:0007669"/>
    <property type="project" value="UniProtKB-ARBA"/>
</dbReference>
<dbReference type="GO" id="GO:0035556">
    <property type="term" value="P:intracellular signal transduction"/>
    <property type="evidence" value="ECO:0007669"/>
    <property type="project" value="InterPro"/>
</dbReference>
<dbReference type="Gene3D" id="3.30.70.1230">
    <property type="entry name" value="Nucleotide cyclase"/>
    <property type="match status" value="1"/>
</dbReference>
<dbReference type="PROSITE" id="PS50125">
    <property type="entry name" value="GUANYLATE_CYCLASE_2"/>
    <property type="match status" value="1"/>
</dbReference>
<accession>U4KQ07</accession>
<dbReference type="KEGG" id="abra:BN85315810"/>
<dbReference type="InterPro" id="IPR001054">
    <property type="entry name" value="A/G_cyclase"/>
</dbReference>
<protein>
    <recommendedName>
        <fullName evidence="1">Guanylate cyclase domain-containing protein</fullName>
    </recommendedName>
</protein>
<dbReference type="HOGENOM" id="CLU_1141572_0_0_14"/>
<dbReference type="STRING" id="61635.BN85315810"/>
<organism evidence="2 3">
    <name type="scientific">Acholeplasma brassicae</name>
    <dbReference type="NCBI Taxonomy" id="61635"/>
    <lineage>
        <taxon>Bacteria</taxon>
        <taxon>Bacillati</taxon>
        <taxon>Mycoplasmatota</taxon>
        <taxon>Mollicutes</taxon>
        <taxon>Acholeplasmatales</taxon>
        <taxon>Acholeplasmataceae</taxon>
        <taxon>Acholeplasma</taxon>
    </lineage>
</organism>
<reference evidence="2 3" key="1">
    <citation type="journal article" date="2013" name="J. Mol. Microbiol. Biotechnol.">
        <title>Analysis of the Complete Genomes of Acholeplasma brassicae , A. palmae and A. laidlawii and Their Comparison to the Obligate Parasites from ' Candidatus Phytoplasma'.</title>
        <authorList>
            <person name="Kube M."/>
            <person name="Siewert C."/>
            <person name="Migdoll A.M."/>
            <person name="Duduk B."/>
            <person name="Holz S."/>
            <person name="Rabus R."/>
            <person name="Seemuller E."/>
            <person name="Mitrovic J."/>
            <person name="Muller I."/>
            <person name="Buttner C."/>
            <person name="Reinhardt R."/>
        </authorList>
    </citation>
    <scope>NUCLEOTIDE SEQUENCE [LARGE SCALE GENOMIC DNA]</scope>
    <source>
        <strain evidence="3">0502</strain>
    </source>
</reference>
<dbReference type="Proteomes" id="UP000032737">
    <property type="component" value="Chromosome"/>
</dbReference>
<name>U4KQ07_9MOLU</name>
<evidence type="ECO:0000313" key="3">
    <source>
        <dbReference type="Proteomes" id="UP000032737"/>
    </source>
</evidence>
<dbReference type="GO" id="GO:0009190">
    <property type="term" value="P:cyclic nucleotide biosynthetic process"/>
    <property type="evidence" value="ECO:0007669"/>
    <property type="project" value="InterPro"/>
</dbReference>
<keyword evidence="3" id="KW-1185">Reference proteome</keyword>
<dbReference type="InterPro" id="IPR029787">
    <property type="entry name" value="Nucleotide_cyclase"/>
</dbReference>
<dbReference type="AlphaFoldDB" id="U4KQ07"/>